<evidence type="ECO:0000313" key="1">
    <source>
        <dbReference type="EMBL" id="MBY75640.1"/>
    </source>
</evidence>
<protein>
    <submittedName>
        <fullName evidence="1">Uncharacterized protein</fullName>
    </submittedName>
</protein>
<gene>
    <name evidence="1" type="ORF">g.76993</name>
</gene>
<dbReference type="EMBL" id="GGMS01006437">
    <property type="protein sequence ID" value="MBY75640.1"/>
    <property type="molecule type" value="Transcribed_RNA"/>
</dbReference>
<accession>A0A2S2QDQ5</accession>
<name>A0A2S2QDQ5_9HEMI</name>
<organism evidence="1">
    <name type="scientific">Sipha flava</name>
    <name type="common">yellow sugarcane aphid</name>
    <dbReference type="NCBI Taxonomy" id="143950"/>
    <lineage>
        <taxon>Eukaryota</taxon>
        <taxon>Metazoa</taxon>
        <taxon>Ecdysozoa</taxon>
        <taxon>Arthropoda</taxon>
        <taxon>Hexapoda</taxon>
        <taxon>Insecta</taxon>
        <taxon>Pterygota</taxon>
        <taxon>Neoptera</taxon>
        <taxon>Paraneoptera</taxon>
        <taxon>Hemiptera</taxon>
        <taxon>Sternorrhyncha</taxon>
        <taxon>Aphidomorpha</taxon>
        <taxon>Aphidoidea</taxon>
        <taxon>Aphididae</taxon>
        <taxon>Sipha</taxon>
    </lineage>
</organism>
<proteinExistence type="predicted"/>
<sequence length="101" mass="11525">MKKHVYAEILKINSTPKIMVTNTIKRTGNVYIKPVDSNIKTAIMQSNLNVVTQTTIKPKVLIYNVDSEHTAEELIDVLYIKIQNLEIPLMTNTTPSLKYHI</sequence>
<dbReference type="AlphaFoldDB" id="A0A2S2QDQ5"/>
<reference evidence="1" key="1">
    <citation type="submission" date="2018-04" db="EMBL/GenBank/DDBJ databases">
        <title>Transcriptome assembly of Sipha flava.</title>
        <authorList>
            <person name="Scully E.D."/>
            <person name="Geib S.M."/>
            <person name="Palmer N.A."/>
            <person name="Koch K."/>
            <person name="Bradshaw J."/>
            <person name="Heng-Moss T."/>
            <person name="Sarath G."/>
        </authorList>
    </citation>
    <scope>NUCLEOTIDE SEQUENCE</scope>
</reference>